<comment type="caution">
    <text evidence="12">The sequence shown here is derived from an EMBL/GenBank/DDBJ whole genome shotgun (WGS) entry which is preliminary data.</text>
</comment>
<evidence type="ECO:0000259" key="11">
    <source>
        <dbReference type="Pfam" id="PF08543"/>
    </source>
</evidence>
<dbReference type="EMBL" id="JAGSOG010000021">
    <property type="protein sequence ID" value="MBR7833040.1"/>
    <property type="molecule type" value="Genomic_DNA"/>
</dbReference>
<protein>
    <submittedName>
        <fullName evidence="12">Bifunctional hydroxymethylpyrimidine kinase/phosphomethylpyrimidine kinase</fullName>
        <ecNumber evidence="12">2.7.1.49</ecNumber>
        <ecNumber evidence="12">2.7.4.7</ecNumber>
    </submittedName>
</protein>
<evidence type="ECO:0000256" key="2">
    <source>
        <dbReference type="ARBA" id="ARBA00000565"/>
    </source>
</evidence>
<dbReference type="AlphaFoldDB" id="A0A941ILI1"/>
<keyword evidence="9" id="KW-0784">Thiamine biosynthesis</keyword>
<dbReference type="CDD" id="cd01169">
    <property type="entry name" value="HMPP_kinase"/>
    <property type="match status" value="1"/>
</dbReference>
<keyword evidence="6" id="KW-0547">Nucleotide-binding</keyword>
<dbReference type="GO" id="GO:0005829">
    <property type="term" value="C:cytosol"/>
    <property type="evidence" value="ECO:0007669"/>
    <property type="project" value="TreeGrafter"/>
</dbReference>
<evidence type="ECO:0000313" key="13">
    <source>
        <dbReference type="Proteomes" id="UP000675781"/>
    </source>
</evidence>
<name>A0A941ILI1_9ACTN</name>
<keyword evidence="5 12" id="KW-0808">Transferase</keyword>
<evidence type="ECO:0000256" key="5">
    <source>
        <dbReference type="ARBA" id="ARBA00022679"/>
    </source>
</evidence>
<dbReference type="Gene3D" id="3.40.1190.20">
    <property type="match status" value="1"/>
</dbReference>
<comment type="pathway">
    <text evidence="4">Cofactor biosynthesis; thiamine diphosphate biosynthesis; 4-amino-2-methyl-5-diphosphomethylpyrimidine from 5-amino-1-(5-phospho-D-ribosyl)imidazole: step 3/3.</text>
</comment>
<dbReference type="FunFam" id="3.40.1190.20:FF:000003">
    <property type="entry name" value="Phosphomethylpyrimidine kinase ThiD"/>
    <property type="match status" value="1"/>
</dbReference>
<evidence type="ECO:0000256" key="7">
    <source>
        <dbReference type="ARBA" id="ARBA00022777"/>
    </source>
</evidence>
<dbReference type="InterPro" id="IPR029056">
    <property type="entry name" value="Ribokinase-like"/>
</dbReference>
<keyword evidence="8" id="KW-0067">ATP-binding</keyword>
<proteinExistence type="predicted"/>
<dbReference type="NCBIfam" id="TIGR00097">
    <property type="entry name" value="HMP-P_kinase"/>
    <property type="match status" value="1"/>
</dbReference>
<keyword evidence="13" id="KW-1185">Reference proteome</keyword>
<comment type="catalytic activity">
    <reaction evidence="2">
        <text>4-amino-2-methyl-5-(phosphooxymethyl)pyrimidine + ATP = 4-amino-2-methyl-5-(diphosphooxymethyl)pyrimidine + ADP</text>
        <dbReference type="Rhea" id="RHEA:19893"/>
        <dbReference type="ChEBI" id="CHEBI:30616"/>
        <dbReference type="ChEBI" id="CHEBI:57841"/>
        <dbReference type="ChEBI" id="CHEBI:58354"/>
        <dbReference type="ChEBI" id="CHEBI:456216"/>
        <dbReference type="EC" id="2.7.4.7"/>
    </reaction>
</comment>
<evidence type="ECO:0000256" key="6">
    <source>
        <dbReference type="ARBA" id="ARBA00022741"/>
    </source>
</evidence>
<feature type="region of interest" description="Disordered" evidence="10">
    <location>
        <begin position="1"/>
        <end position="23"/>
    </location>
</feature>
<dbReference type="Pfam" id="PF08543">
    <property type="entry name" value="Phos_pyr_kin"/>
    <property type="match status" value="1"/>
</dbReference>
<dbReference type="EC" id="2.7.4.7" evidence="12"/>
<evidence type="ECO:0000256" key="8">
    <source>
        <dbReference type="ARBA" id="ARBA00022840"/>
    </source>
</evidence>
<accession>A0A941ILI1</accession>
<evidence type="ECO:0000256" key="9">
    <source>
        <dbReference type="ARBA" id="ARBA00022977"/>
    </source>
</evidence>
<organism evidence="12 13">
    <name type="scientific">Actinospica durhamensis</name>
    <dbReference type="NCBI Taxonomy" id="1508375"/>
    <lineage>
        <taxon>Bacteria</taxon>
        <taxon>Bacillati</taxon>
        <taxon>Actinomycetota</taxon>
        <taxon>Actinomycetes</taxon>
        <taxon>Catenulisporales</taxon>
        <taxon>Actinospicaceae</taxon>
        <taxon>Actinospica</taxon>
    </lineage>
</organism>
<dbReference type="GO" id="GO:0009228">
    <property type="term" value="P:thiamine biosynthetic process"/>
    <property type="evidence" value="ECO:0007669"/>
    <property type="project" value="UniProtKB-KW"/>
</dbReference>
<dbReference type="PANTHER" id="PTHR20858">
    <property type="entry name" value="PHOSPHOMETHYLPYRIMIDINE KINASE"/>
    <property type="match status" value="1"/>
</dbReference>
<dbReference type="PANTHER" id="PTHR20858:SF17">
    <property type="entry name" value="HYDROXYMETHYLPYRIMIDINE_PHOSPHOMETHYLPYRIMIDINE KINASE THI20-RELATED"/>
    <property type="match status" value="1"/>
</dbReference>
<evidence type="ECO:0000256" key="1">
    <source>
        <dbReference type="ARBA" id="ARBA00000151"/>
    </source>
</evidence>
<dbReference type="Proteomes" id="UP000675781">
    <property type="component" value="Unassembled WGS sequence"/>
</dbReference>
<dbReference type="SUPFAM" id="SSF53613">
    <property type="entry name" value="Ribokinase-like"/>
    <property type="match status" value="1"/>
</dbReference>
<dbReference type="GO" id="GO:0008972">
    <property type="term" value="F:phosphomethylpyrimidine kinase activity"/>
    <property type="evidence" value="ECO:0007669"/>
    <property type="project" value="UniProtKB-EC"/>
</dbReference>
<reference evidence="12" key="1">
    <citation type="submission" date="2021-04" db="EMBL/GenBank/DDBJ databases">
        <title>Genome based classification of Actinospica acidithermotolerans sp. nov., an actinobacterium isolated from an Indonesian hot spring.</title>
        <authorList>
            <person name="Kusuma A.B."/>
            <person name="Putra K.E."/>
            <person name="Nafisah S."/>
            <person name="Loh J."/>
            <person name="Nouioui I."/>
            <person name="Goodfellow M."/>
        </authorList>
    </citation>
    <scope>NUCLEOTIDE SEQUENCE</scope>
    <source>
        <strain evidence="12">CSCA 57</strain>
    </source>
</reference>
<evidence type="ECO:0000256" key="10">
    <source>
        <dbReference type="SAM" id="MobiDB-lite"/>
    </source>
</evidence>
<comment type="function">
    <text evidence="3">Catalyzes the phosphorylation of hydroxymethylpyrimidine phosphate (HMP-P) to HMP-PP, and of HMP to HMP-P.</text>
</comment>
<comment type="catalytic activity">
    <reaction evidence="1">
        <text>4-amino-5-hydroxymethyl-2-methylpyrimidine + ATP = 4-amino-2-methyl-5-(phosphooxymethyl)pyrimidine + ADP + H(+)</text>
        <dbReference type="Rhea" id="RHEA:23096"/>
        <dbReference type="ChEBI" id="CHEBI:15378"/>
        <dbReference type="ChEBI" id="CHEBI:16892"/>
        <dbReference type="ChEBI" id="CHEBI:30616"/>
        <dbReference type="ChEBI" id="CHEBI:58354"/>
        <dbReference type="ChEBI" id="CHEBI:456216"/>
        <dbReference type="EC" id="2.7.1.49"/>
    </reaction>
</comment>
<gene>
    <name evidence="12" type="primary">thiD</name>
    <name evidence="12" type="ORF">KDL01_07185</name>
</gene>
<evidence type="ECO:0000313" key="12">
    <source>
        <dbReference type="EMBL" id="MBR7833040.1"/>
    </source>
</evidence>
<dbReference type="EC" id="2.7.1.49" evidence="12"/>
<keyword evidence="7 12" id="KW-0418">Kinase</keyword>
<dbReference type="GO" id="GO:0008902">
    <property type="term" value="F:hydroxymethylpyrimidine kinase activity"/>
    <property type="evidence" value="ECO:0007669"/>
    <property type="project" value="UniProtKB-EC"/>
</dbReference>
<sequence length="283" mass="29123">MGPLLVTVPSPSSSPSSRPAPPRPRVLTIAGSDSGGGAGIQADLKTLQSLGAHGMSAITLVTAQNSHGVQGSWPLPPEAVEAQFRACVEDIGVDAVKTGALGDEATVRLVARLLRTLDERVPVVVDPVALSKHGDTLLSGRARAALLAELLPRTSVFTPNLDEAAWLLGHRVPDRAAMRAAARELLAHGPDWVLLKGGHLADDAAADLLTDGESEHWFVAERIPNRHTHGTGCTYASAVAARLGAGLPVPESVAAAKAYVTEAIALGYPLGSGIGPVGHPVAL</sequence>
<dbReference type="InterPro" id="IPR004399">
    <property type="entry name" value="HMP/HMP-P_kinase_dom"/>
</dbReference>
<feature type="domain" description="Pyridoxamine kinase/Phosphomethylpyrimidine kinase" evidence="11">
    <location>
        <begin position="33"/>
        <end position="277"/>
    </location>
</feature>
<evidence type="ECO:0000256" key="3">
    <source>
        <dbReference type="ARBA" id="ARBA00003848"/>
    </source>
</evidence>
<dbReference type="InterPro" id="IPR013749">
    <property type="entry name" value="PM/HMP-P_kinase-1"/>
</dbReference>
<evidence type="ECO:0000256" key="4">
    <source>
        <dbReference type="ARBA" id="ARBA00004769"/>
    </source>
</evidence>
<dbReference type="GO" id="GO:0005524">
    <property type="term" value="F:ATP binding"/>
    <property type="evidence" value="ECO:0007669"/>
    <property type="project" value="UniProtKB-KW"/>
</dbReference>